<evidence type="ECO:0000256" key="3">
    <source>
        <dbReference type="ARBA" id="ARBA00022801"/>
    </source>
</evidence>
<evidence type="ECO:0000256" key="4">
    <source>
        <dbReference type="ARBA" id="ARBA00022833"/>
    </source>
</evidence>
<gene>
    <name evidence="6" type="ORF">HHL11_12250</name>
</gene>
<dbReference type="GO" id="GO:0046872">
    <property type="term" value="F:metal ion binding"/>
    <property type="evidence" value="ECO:0007669"/>
    <property type="project" value="UniProtKB-KW"/>
</dbReference>
<evidence type="ECO:0000256" key="2">
    <source>
        <dbReference type="ARBA" id="ARBA00022723"/>
    </source>
</evidence>
<evidence type="ECO:0000313" key="7">
    <source>
        <dbReference type="Proteomes" id="UP000541185"/>
    </source>
</evidence>
<dbReference type="Proteomes" id="UP000541185">
    <property type="component" value="Unassembled WGS sequence"/>
</dbReference>
<name>A0A848HA87_9BURK</name>
<dbReference type="PANTHER" id="PTHR35005">
    <property type="entry name" value="3-DEHYDRO-SCYLLO-INOSOSE HYDROLASE"/>
    <property type="match status" value="1"/>
</dbReference>
<comment type="caution">
    <text evidence="6">The sequence shown here is derived from an EMBL/GenBank/DDBJ whole genome shotgun (WGS) entry which is preliminary data.</text>
</comment>
<dbReference type="InterPro" id="IPR003785">
    <property type="entry name" value="Creatininase/forma_Hydrolase"/>
</dbReference>
<dbReference type="EMBL" id="JABBFX010000001">
    <property type="protein sequence ID" value="NML44528.1"/>
    <property type="molecule type" value="Genomic_DNA"/>
</dbReference>
<dbReference type="GO" id="GO:0009231">
    <property type="term" value="P:riboflavin biosynthetic process"/>
    <property type="evidence" value="ECO:0007669"/>
    <property type="project" value="TreeGrafter"/>
</dbReference>
<organism evidence="6 7">
    <name type="scientific">Ramlibacter agri</name>
    <dbReference type="NCBI Taxonomy" id="2728837"/>
    <lineage>
        <taxon>Bacteria</taxon>
        <taxon>Pseudomonadati</taxon>
        <taxon>Pseudomonadota</taxon>
        <taxon>Betaproteobacteria</taxon>
        <taxon>Burkholderiales</taxon>
        <taxon>Comamonadaceae</taxon>
        <taxon>Ramlibacter</taxon>
    </lineage>
</organism>
<keyword evidence="4" id="KW-0862">Zinc</keyword>
<evidence type="ECO:0000256" key="1">
    <source>
        <dbReference type="ARBA" id="ARBA00001947"/>
    </source>
</evidence>
<evidence type="ECO:0000256" key="5">
    <source>
        <dbReference type="ARBA" id="ARBA00024029"/>
    </source>
</evidence>
<keyword evidence="7" id="KW-1185">Reference proteome</keyword>
<reference evidence="6 7" key="1">
    <citation type="submission" date="2020-04" db="EMBL/GenBank/DDBJ databases">
        <title>Ramlibacter sp. G-1-2-2 isolated from soil.</title>
        <authorList>
            <person name="Dahal R.H."/>
        </authorList>
    </citation>
    <scope>NUCLEOTIDE SEQUENCE [LARGE SCALE GENOMIC DNA]</scope>
    <source>
        <strain evidence="6 7">G-1-2-2</strain>
    </source>
</reference>
<evidence type="ECO:0000313" key="6">
    <source>
        <dbReference type="EMBL" id="NML44528.1"/>
    </source>
</evidence>
<accession>A0A848HA87</accession>
<dbReference type="SUPFAM" id="SSF102215">
    <property type="entry name" value="Creatininase"/>
    <property type="match status" value="1"/>
</dbReference>
<sequence>MKRFWADYSAPELAALDRDRLIAVLPVSAIEQHGPHLPLSVDTTIVEGIVQRIAGQLPDDVPALFLPTQRIGKSNEHSRYPGTLTLSIQTLVNLWMEIGDCVAAAGVRKMVIFNSHGGQGMVGEIVARDLRVKHDMLVVATNTYSFGTPPGLFSASETQHGIHGGDKETSVVLALRPDLVDMTKARNFRSSAEKLVAETRHLSINARAKLAWQIQDLNPEGACGDASNATAEKGHAVIDHVATQFIEMLRDLDATSPDWLAQRPLHV</sequence>
<comment type="similarity">
    <text evidence="5">Belongs to the creatininase superfamily.</text>
</comment>
<proteinExistence type="inferred from homology"/>
<keyword evidence="3" id="KW-0378">Hydrolase</keyword>
<dbReference type="PANTHER" id="PTHR35005:SF1">
    <property type="entry name" value="2-AMINO-5-FORMYLAMINO-6-RIBOSYLAMINOPYRIMIDIN-4(3H)-ONE 5'-MONOPHOSPHATE DEFORMYLASE"/>
    <property type="match status" value="1"/>
</dbReference>
<dbReference type="InterPro" id="IPR024087">
    <property type="entry name" value="Creatininase-like_sf"/>
</dbReference>
<dbReference type="AlphaFoldDB" id="A0A848HA87"/>
<dbReference type="GO" id="GO:0016811">
    <property type="term" value="F:hydrolase activity, acting on carbon-nitrogen (but not peptide) bonds, in linear amides"/>
    <property type="evidence" value="ECO:0007669"/>
    <property type="project" value="TreeGrafter"/>
</dbReference>
<comment type="cofactor">
    <cofactor evidence="1">
        <name>Zn(2+)</name>
        <dbReference type="ChEBI" id="CHEBI:29105"/>
    </cofactor>
</comment>
<protein>
    <submittedName>
        <fullName evidence="6">Creatininase family protein</fullName>
    </submittedName>
</protein>
<keyword evidence="2" id="KW-0479">Metal-binding</keyword>
<dbReference type="Pfam" id="PF02633">
    <property type="entry name" value="Creatininase"/>
    <property type="match status" value="1"/>
</dbReference>
<dbReference type="Gene3D" id="3.40.50.10310">
    <property type="entry name" value="Creatininase"/>
    <property type="match status" value="1"/>
</dbReference>
<dbReference type="RefSeq" id="WP_169418650.1">
    <property type="nucleotide sequence ID" value="NZ_JABBFX010000001.1"/>
</dbReference>